<dbReference type="HOGENOM" id="CLU_3231492_0_0_6"/>
<accession>D4B6H6</accession>
<dbReference type="Proteomes" id="UP000003880">
    <property type="component" value="Unassembled WGS sequence"/>
</dbReference>
<protein>
    <submittedName>
        <fullName evidence="1">Uncharacterized protein</fullName>
    </submittedName>
</protein>
<evidence type="ECO:0000313" key="2">
    <source>
        <dbReference type="Proteomes" id="UP000003880"/>
    </source>
</evidence>
<organism evidence="1 2">
    <name type="scientific">Citrobacter youngae ATCC 29220</name>
    <dbReference type="NCBI Taxonomy" id="500640"/>
    <lineage>
        <taxon>Bacteria</taxon>
        <taxon>Pseudomonadati</taxon>
        <taxon>Pseudomonadota</taxon>
        <taxon>Gammaproteobacteria</taxon>
        <taxon>Enterobacterales</taxon>
        <taxon>Enterobacteriaceae</taxon>
        <taxon>Citrobacter</taxon>
        <taxon>Citrobacter freundii complex</taxon>
    </lineage>
</organism>
<dbReference type="AlphaFoldDB" id="D4B6H6"/>
<dbReference type="EMBL" id="ABWL02000002">
    <property type="protein sequence ID" value="EFE09756.1"/>
    <property type="molecule type" value="Genomic_DNA"/>
</dbReference>
<sequence>MDFIVLHQLTPCTRLNFLHKFSTIFKTQALEIRTEFCDVERSS</sequence>
<proteinExistence type="predicted"/>
<name>D4B6H6_9ENTR</name>
<evidence type="ECO:0000313" key="1">
    <source>
        <dbReference type="EMBL" id="EFE09756.1"/>
    </source>
</evidence>
<gene>
    <name evidence="1" type="ORF">CIT292_05912</name>
</gene>
<reference evidence="1 2" key="1">
    <citation type="submission" date="2010-02" db="EMBL/GenBank/DDBJ databases">
        <authorList>
            <person name="Weinstock G."/>
            <person name="Sodergren E."/>
            <person name="Clifton S."/>
            <person name="Fulton L."/>
            <person name="Fulton B."/>
            <person name="Courtney L."/>
            <person name="Fronick C."/>
            <person name="Harrison M."/>
            <person name="Strong C."/>
            <person name="Farmer C."/>
            <person name="Delahaunty K."/>
            <person name="Markovic C."/>
            <person name="Hall O."/>
            <person name="Minx P."/>
            <person name="Tomlinson C."/>
            <person name="Mitreva M."/>
            <person name="Nelson J."/>
            <person name="Hou S."/>
            <person name="Wollam A."/>
            <person name="Pepin K.H."/>
            <person name="Johnson M."/>
            <person name="Bhonagiri V."/>
            <person name="Zhang X."/>
            <person name="Suruliraj S."/>
            <person name="Warren W."/>
            <person name="Chinwalla A."/>
            <person name="Mardis E.R."/>
            <person name="Wilson R.K."/>
        </authorList>
    </citation>
    <scope>NUCLEOTIDE SEQUENCE [LARGE SCALE GENOMIC DNA]</scope>
    <source>
        <strain evidence="1 2">ATCC 29220</strain>
    </source>
</reference>
<comment type="caution">
    <text evidence="1">The sequence shown here is derived from an EMBL/GenBank/DDBJ whole genome shotgun (WGS) entry which is preliminary data.</text>
</comment>